<dbReference type="Proteomes" id="UP000271464">
    <property type="component" value="Unassembled WGS sequence"/>
</dbReference>
<keyword evidence="2" id="KW-1185">Reference proteome</keyword>
<gene>
    <name evidence="1" type="ORF">LAUMK4_05871</name>
</gene>
<name>A0ABY6RSK5_9MYCO</name>
<sequence length="105" mass="12034">MTVAIDKRCLVRIWNPKRFFLINQRRVEEGQRPLDVVKTLLSESRFSEAVATADWADGSRWSGFVYLDRRHAIGVIHHDEVKKLLEWPEFDNRGPEGCPGSGVVA</sequence>
<evidence type="ECO:0000313" key="2">
    <source>
        <dbReference type="Proteomes" id="UP000271464"/>
    </source>
</evidence>
<dbReference type="RefSeq" id="WP_122526682.1">
    <property type="nucleotide sequence ID" value="NZ_UPHK01000096.1"/>
</dbReference>
<comment type="caution">
    <text evidence="1">The sequence shown here is derived from an EMBL/GenBank/DDBJ whole genome shotgun (WGS) entry which is preliminary data.</text>
</comment>
<evidence type="ECO:0000313" key="1">
    <source>
        <dbReference type="EMBL" id="VBA33092.1"/>
    </source>
</evidence>
<protein>
    <recommendedName>
        <fullName evidence="3">CBS domain-containing protein</fullName>
    </recommendedName>
</protein>
<dbReference type="EMBL" id="UPHM01000169">
    <property type="protein sequence ID" value="VBA33092.1"/>
    <property type="molecule type" value="Genomic_DNA"/>
</dbReference>
<accession>A0ABY6RSK5</accession>
<evidence type="ECO:0008006" key="3">
    <source>
        <dbReference type="Google" id="ProtNLM"/>
    </source>
</evidence>
<organism evidence="1 2">
    <name type="scientific">Mycobacterium persicum</name>
    <dbReference type="NCBI Taxonomy" id="1487726"/>
    <lineage>
        <taxon>Bacteria</taxon>
        <taxon>Bacillati</taxon>
        <taxon>Actinomycetota</taxon>
        <taxon>Actinomycetes</taxon>
        <taxon>Mycobacteriales</taxon>
        <taxon>Mycobacteriaceae</taxon>
        <taxon>Mycobacterium</taxon>
    </lineage>
</organism>
<reference evidence="1 2" key="1">
    <citation type="submission" date="2018-09" db="EMBL/GenBank/DDBJ databases">
        <authorList>
            <person name="Tagini F."/>
        </authorList>
    </citation>
    <scope>NUCLEOTIDE SEQUENCE [LARGE SCALE GENOMIC DNA]</scope>
    <source>
        <strain evidence="1 2">MK4</strain>
    </source>
</reference>
<proteinExistence type="predicted"/>